<organism evidence="1 2">
    <name type="scientific">Acetobacterium tundrae</name>
    <dbReference type="NCBI Taxonomy" id="132932"/>
    <lineage>
        <taxon>Bacteria</taxon>
        <taxon>Bacillati</taxon>
        <taxon>Bacillota</taxon>
        <taxon>Clostridia</taxon>
        <taxon>Eubacteriales</taxon>
        <taxon>Eubacteriaceae</taxon>
        <taxon>Acetobacterium</taxon>
    </lineage>
</organism>
<dbReference type="InterPro" id="IPR046286">
    <property type="entry name" value="DUF6323"/>
</dbReference>
<comment type="caution">
    <text evidence="1">The sequence shown here is derived from an EMBL/GenBank/DDBJ whole genome shotgun (WGS) entry which is preliminary data.</text>
</comment>
<gene>
    <name evidence="1" type="ORF">GH807_04455</name>
</gene>
<dbReference type="EMBL" id="WJBB01000004">
    <property type="protein sequence ID" value="MBC3796302.1"/>
    <property type="molecule type" value="Genomic_DNA"/>
</dbReference>
<dbReference type="Proteomes" id="UP000653358">
    <property type="component" value="Unassembled WGS sequence"/>
</dbReference>
<sequence length="169" mass="19653">MSFNLMLFDNALVQKQAVSEIMLCNEIIDQYSLALTEASALELVETRSYSLENLGRIEFGGGIIGKIIIVFCDSPYLSQDNFEGILHELIEIFYYYKNETLDLMSDDDLINYMKMYFDGVCHGSLDQLKFSELDRMARNVRFGYNPDYNELEEAIKREMEAEEKEENNE</sequence>
<name>A0ABR6WJI5_9FIRM</name>
<reference evidence="1 2" key="1">
    <citation type="journal article" date="2020" name="mSystems">
        <title>Defining Genomic and Predicted Metabolic Features of the Acetobacterium Genus.</title>
        <authorList>
            <person name="Ross D.E."/>
            <person name="Marshall C.W."/>
            <person name="Gulliver D."/>
            <person name="May H.D."/>
            <person name="Norman R.S."/>
        </authorList>
    </citation>
    <scope>NUCLEOTIDE SEQUENCE [LARGE SCALE GENOMIC DNA]</scope>
    <source>
        <strain evidence="1 2">DSM 9173</strain>
    </source>
</reference>
<dbReference type="RefSeq" id="WP_148603261.1">
    <property type="nucleotide sequence ID" value="NZ_RXYB01000007.1"/>
</dbReference>
<keyword evidence="2" id="KW-1185">Reference proteome</keyword>
<proteinExistence type="predicted"/>
<evidence type="ECO:0000313" key="2">
    <source>
        <dbReference type="Proteomes" id="UP000653358"/>
    </source>
</evidence>
<dbReference type="Pfam" id="PF19848">
    <property type="entry name" value="DUF6323"/>
    <property type="match status" value="1"/>
</dbReference>
<accession>A0ABR6WJI5</accession>
<evidence type="ECO:0000313" key="1">
    <source>
        <dbReference type="EMBL" id="MBC3796302.1"/>
    </source>
</evidence>
<protein>
    <submittedName>
        <fullName evidence="1">Uncharacterized protein</fullName>
    </submittedName>
</protein>